<dbReference type="SMART" id="SM00642">
    <property type="entry name" value="Aamy"/>
    <property type="match status" value="1"/>
</dbReference>
<evidence type="ECO:0000259" key="19">
    <source>
        <dbReference type="SMART" id="SM00642"/>
    </source>
</evidence>
<comment type="similarity">
    <text evidence="3">Belongs to the glycosyl hydrolase 13 family.</text>
</comment>
<feature type="binding site" evidence="17">
    <location>
        <position position="222"/>
    </location>
    <ligand>
        <name>substrate</name>
    </ligand>
</feature>
<evidence type="ECO:0000256" key="4">
    <source>
        <dbReference type="ARBA" id="ARBA00012595"/>
    </source>
</evidence>
<dbReference type="OrthoDB" id="204980at2759"/>
<comment type="cofactor">
    <cofactor evidence="2">
        <name>Ca(2+)</name>
        <dbReference type="ChEBI" id="CHEBI:29108"/>
    </cofactor>
</comment>
<evidence type="ECO:0000256" key="1">
    <source>
        <dbReference type="ARBA" id="ARBA00000548"/>
    </source>
</evidence>
<dbReference type="Gene3D" id="2.60.40.1180">
    <property type="entry name" value="Golgi alpha-mannosidase II"/>
    <property type="match status" value="1"/>
</dbReference>
<dbReference type="FunFam" id="2.60.40.1180:FF:000037">
    <property type="entry name" value="Alpha-amylase A"/>
    <property type="match status" value="1"/>
</dbReference>
<evidence type="ECO:0000256" key="9">
    <source>
        <dbReference type="ARBA" id="ARBA00023157"/>
    </source>
</evidence>
<feature type="chain" id="PRO_5004736887" description="alpha-amylase" evidence="18">
    <location>
        <begin position="19"/>
        <end position="495"/>
    </location>
</feature>
<feature type="binding site" evidence="15">
    <location>
        <position position="224"/>
    </location>
    <ligand>
        <name>Ca(2+)</name>
        <dbReference type="ChEBI" id="CHEBI:29108"/>
        <label>2</label>
    </ligand>
</feature>
<gene>
    <name evidence="20" type="ORF">PVAR5_8990</name>
</gene>
<keyword evidence="9 16" id="KW-1015">Disulfide bond</keyword>
<feature type="binding site" evidence="17">
    <location>
        <position position="101"/>
    </location>
    <ligand>
        <name>substrate</name>
    </ligand>
</feature>
<keyword evidence="5 15" id="KW-0479">Metal-binding</keyword>
<dbReference type="InParanoid" id="V5I679"/>
<evidence type="ECO:0000256" key="7">
    <source>
        <dbReference type="ARBA" id="ARBA00022801"/>
    </source>
</evidence>
<evidence type="ECO:0000256" key="18">
    <source>
        <dbReference type="SAM" id="SignalP"/>
    </source>
</evidence>
<organism evidence="20 21">
    <name type="scientific">Byssochlamys spectabilis (strain No. 5 / NBRC 109023)</name>
    <name type="common">Paecilomyces variotii</name>
    <dbReference type="NCBI Taxonomy" id="1356009"/>
    <lineage>
        <taxon>Eukaryota</taxon>
        <taxon>Fungi</taxon>
        <taxon>Dikarya</taxon>
        <taxon>Ascomycota</taxon>
        <taxon>Pezizomycotina</taxon>
        <taxon>Eurotiomycetes</taxon>
        <taxon>Eurotiomycetidae</taxon>
        <taxon>Eurotiales</taxon>
        <taxon>Thermoascaceae</taxon>
        <taxon>Paecilomyces</taxon>
    </lineage>
</organism>
<evidence type="ECO:0000256" key="16">
    <source>
        <dbReference type="PIRSR" id="PIRSR001024-4"/>
    </source>
</evidence>
<sequence>MRIYTTVALAASFNLATAATTADWRSRSIYQIVTDRFARTDGSTTATCDTEDRQYCGGTYQGVINHLDYIQGMGFNALWISPITYQVEGETGYGEAFHGYWQQDLYRLNPHFGSEDDLKSLATELHKRNMYLMVDVVVNHNAWNGSASSIDYSKFNPFNKQEYYHPVDWITDWSNQTDIEDGWLGDNTVPLADLDTQSSFVQQEYHSWISSLVSNYSVDGLRVDTVKHVQKDFWPDFNSASGVFNTGEVLNGDPSYVCPYQEVMDSILNYPIYYPLIDAFKSTSGSINDLVNQINSVKSACTDSTVLGSFSENQDNPRFGSYTSDISLAKNIIAFTILADGIPIIYGGQEQHYAGGNDPANREAVWLAGYNTSSPLYTHVAQLNQVRNQAIYKNSTYLTYQSWPIYSDTTTIALRKGFDGNQIITVLSNLGSDGASYTLSLGNTGYTNGEKLVEILSCSQVTVDDDGNIPVSMGQGLPKVFYPASQLSESGICSS</sequence>
<evidence type="ECO:0000256" key="5">
    <source>
        <dbReference type="ARBA" id="ARBA00022723"/>
    </source>
</evidence>
<dbReference type="CDD" id="cd11319">
    <property type="entry name" value="AmyAc_euk_AmyA"/>
    <property type="match status" value="1"/>
</dbReference>
<evidence type="ECO:0000256" key="10">
    <source>
        <dbReference type="ARBA" id="ARBA00023180"/>
    </source>
</evidence>
<keyword evidence="11" id="KW-0119">Carbohydrate metabolism</keyword>
<evidence type="ECO:0000256" key="14">
    <source>
        <dbReference type="PIRSR" id="PIRSR001024-2"/>
    </source>
</evidence>
<evidence type="ECO:0000256" key="8">
    <source>
        <dbReference type="ARBA" id="ARBA00022837"/>
    </source>
</evidence>
<feature type="binding site" evidence="17">
    <location>
        <position position="315"/>
    </location>
    <ligand>
        <name>substrate</name>
    </ligand>
</feature>
<dbReference type="SUPFAM" id="SSF51445">
    <property type="entry name" value="(Trans)glycosidases"/>
    <property type="match status" value="1"/>
</dbReference>
<dbReference type="InterPro" id="IPR015340">
    <property type="entry name" value="A_amylase_C_dom"/>
</dbReference>
<dbReference type="EMBL" id="BAUL01000400">
    <property type="protein sequence ID" value="GAE00251.1"/>
    <property type="molecule type" value="Genomic_DNA"/>
</dbReference>
<evidence type="ECO:0000256" key="13">
    <source>
        <dbReference type="PIRSR" id="PIRSR001024-1"/>
    </source>
</evidence>
<evidence type="ECO:0000256" key="15">
    <source>
        <dbReference type="PIRSR" id="PIRSR001024-3"/>
    </source>
</evidence>
<evidence type="ECO:0000256" key="11">
    <source>
        <dbReference type="ARBA" id="ARBA00023277"/>
    </source>
</evidence>
<feature type="binding site" evidence="15">
    <location>
        <position position="228"/>
    </location>
    <ligand>
        <name>Ca(2+)</name>
        <dbReference type="ChEBI" id="CHEBI:29108"/>
        <label>1</label>
    </ligand>
</feature>
<dbReference type="PANTHER" id="PTHR10357:SF215">
    <property type="entry name" value="ALPHA-AMYLASE 1"/>
    <property type="match status" value="1"/>
</dbReference>
<feature type="binding site" evidence="17">
    <location>
        <position position="362"/>
    </location>
    <ligand>
        <name>substrate</name>
    </ligand>
</feature>
<dbReference type="AlphaFoldDB" id="V5I679"/>
<dbReference type="eggNOG" id="KOG0471">
    <property type="taxonomic scope" value="Eukaryota"/>
</dbReference>
<name>V5I679_BYSSN</name>
<keyword evidence="8 15" id="KW-0106">Calcium</keyword>
<feature type="binding site" evidence="15">
    <location>
        <position position="193"/>
    </location>
    <ligand>
        <name>Ca(2+)</name>
        <dbReference type="ChEBI" id="CHEBI:29108"/>
        <label>1</label>
    </ligand>
</feature>
<evidence type="ECO:0000256" key="17">
    <source>
        <dbReference type="PIRSR" id="PIRSR001024-5"/>
    </source>
</evidence>
<dbReference type="EC" id="3.2.1.1" evidence="4"/>
<dbReference type="FunFam" id="3.20.20.80:FF:000120">
    <property type="entry name" value="Alpha-amylase A"/>
    <property type="match status" value="1"/>
</dbReference>
<feature type="binding site" evidence="15">
    <location>
        <position position="248"/>
    </location>
    <ligand>
        <name>Ca(2+)</name>
        <dbReference type="ChEBI" id="CHEBI:29108"/>
        <label>2</label>
    </ligand>
</feature>
<dbReference type="GO" id="GO:0005509">
    <property type="term" value="F:calcium ion binding"/>
    <property type="evidence" value="ECO:0007669"/>
    <property type="project" value="InterPro"/>
</dbReference>
<keyword evidence="12" id="KW-0326">Glycosidase</keyword>
<feature type="site" description="Transition state stabilizer" evidence="14">
    <location>
        <position position="315"/>
    </location>
</feature>
<dbReference type="GO" id="GO:0004556">
    <property type="term" value="F:alpha-amylase activity"/>
    <property type="evidence" value="ECO:0007669"/>
    <property type="project" value="UniProtKB-EC"/>
</dbReference>
<feature type="binding site" evidence="17">
    <location>
        <position position="252"/>
    </location>
    <ligand>
        <name>substrate</name>
    </ligand>
</feature>
<dbReference type="InterPro" id="IPR013777">
    <property type="entry name" value="A-amylase-like"/>
</dbReference>
<dbReference type="Pfam" id="PF00128">
    <property type="entry name" value="Alpha-amylase"/>
    <property type="match status" value="1"/>
</dbReference>
<evidence type="ECO:0000313" key="20">
    <source>
        <dbReference type="EMBL" id="GAE00251.1"/>
    </source>
</evidence>
<evidence type="ECO:0000256" key="12">
    <source>
        <dbReference type="ARBA" id="ARBA00023295"/>
    </source>
</evidence>
<reference evidence="21" key="1">
    <citation type="journal article" date="2014" name="Genome Announc.">
        <title>Draft genome sequence of the formaldehyde-resistant fungus Byssochlamys spectabilis No. 5 (anamorph Paecilomyces variotii No. 5) (NBRC109023).</title>
        <authorList>
            <person name="Oka T."/>
            <person name="Ekino K."/>
            <person name="Fukuda K."/>
            <person name="Nomura Y."/>
        </authorList>
    </citation>
    <scope>NUCLEOTIDE SEQUENCE [LARGE SCALE GENOMIC DNA]</scope>
    <source>
        <strain evidence="21">No. 5 / NBRC 109023</strain>
    </source>
</reference>
<evidence type="ECO:0000256" key="6">
    <source>
        <dbReference type="ARBA" id="ARBA00022729"/>
    </source>
</evidence>
<dbReference type="HOGENOM" id="CLU_006462_7_2_1"/>
<feature type="binding site" evidence="15">
    <location>
        <position position="139"/>
    </location>
    <ligand>
        <name>Ca(2+)</name>
        <dbReference type="ChEBI" id="CHEBI:29108"/>
        <label>1</label>
    </ligand>
</feature>
<feature type="binding site" evidence="17">
    <location>
        <position position="140"/>
    </location>
    <ligand>
        <name>substrate</name>
    </ligand>
</feature>
<dbReference type="PIRSF" id="PIRSF001024">
    <property type="entry name" value="Alph-amyl_fung"/>
    <property type="match status" value="1"/>
</dbReference>
<dbReference type="PANTHER" id="PTHR10357">
    <property type="entry name" value="ALPHA-AMYLASE FAMILY MEMBER"/>
    <property type="match status" value="1"/>
</dbReference>
<feature type="domain" description="Glycosyl hydrolase family 13 catalytic" evidence="19">
    <location>
        <begin position="31"/>
        <end position="387"/>
    </location>
</feature>
<keyword evidence="6 18" id="KW-0732">Signal</keyword>
<dbReference type="GO" id="GO:0016052">
    <property type="term" value="P:carbohydrate catabolic process"/>
    <property type="evidence" value="ECO:0007669"/>
    <property type="project" value="InterPro"/>
</dbReference>
<keyword evidence="10" id="KW-0325">Glycoprotein</keyword>
<feature type="binding site" evidence="15">
    <location>
        <position position="180"/>
    </location>
    <ligand>
        <name>Ca(2+)</name>
        <dbReference type="ChEBI" id="CHEBI:29108"/>
        <label>1</label>
    </ligand>
</feature>
<dbReference type="InterPro" id="IPR013780">
    <property type="entry name" value="Glyco_hydro_b"/>
</dbReference>
<proteinExistence type="inferred from homology"/>
<keyword evidence="7" id="KW-0378">Hydrolase</keyword>
<feature type="active site" description="Nucleophile" evidence="13">
    <location>
        <position position="224"/>
    </location>
</feature>
<feature type="disulfide bond" evidence="16">
    <location>
        <begin position="48"/>
        <end position="56"/>
    </location>
</feature>
<dbReference type="Gene3D" id="3.20.20.80">
    <property type="entry name" value="Glycosidases"/>
    <property type="match status" value="1"/>
</dbReference>
<feature type="disulfide bond" evidence="16">
    <location>
        <begin position="258"/>
        <end position="301"/>
    </location>
</feature>
<feature type="active site" description="Proton donor" evidence="13">
    <location>
        <position position="248"/>
    </location>
</feature>
<dbReference type="Proteomes" id="UP000018001">
    <property type="component" value="Unassembled WGS sequence"/>
</dbReference>
<dbReference type="Pfam" id="PF09260">
    <property type="entry name" value="A_amylase_dom_C"/>
    <property type="match status" value="1"/>
</dbReference>
<accession>V5I679</accession>
<dbReference type="InterPro" id="IPR006047">
    <property type="entry name" value="GH13_cat_dom"/>
</dbReference>
<comment type="caution">
    <text evidence="20">The sequence shown here is derived from an EMBL/GenBank/DDBJ whole genome shotgun (WGS) entry which is preliminary data.</text>
</comment>
<feature type="disulfide bond" evidence="16">
    <location>
        <begin position="458"/>
        <end position="493"/>
    </location>
</feature>
<evidence type="ECO:0000256" key="3">
    <source>
        <dbReference type="ARBA" id="ARBA00008061"/>
    </source>
</evidence>
<evidence type="ECO:0000256" key="2">
    <source>
        <dbReference type="ARBA" id="ARBA00001913"/>
    </source>
</evidence>
<evidence type="ECO:0000313" key="21">
    <source>
        <dbReference type="Proteomes" id="UP000018001"/>
    </source>
</evidence>
<dbReference type="SUPFAM" id="SSF51011">
    <property type="entry name" value="Glycosyl hydrolase domain"/>
    <property type="match status" value="1"/>
</dbReference>
<dbReference type="InterPro" id="IPR017853">
    <property type="entry name" value="GH"/>
</dbReference>
<comment type="catalytic activity">
    <reaction evidence="1">
        <text>Endohydrolysis of (1-&gt;4)-alpha-D-glucosidic linkages in polysaccharides containing three or more (1-&gt;4)-alpha-linked D-glucose units.</text>
        <dbReference type="EC" id="3.2.1.1"/>
    </reaction>
</comment>
<protein>
    <recommendedName>
        <fullName evidence="4">alpha-amylase</fullName>
        <ecNumber evidence="4">3.2.1.1</ecNumber>
    </recommendedName>
</protein>
<feature type="signal peptide" evidence="18">
    <location>
        <begin position="1"/>
        <end position="18"/>
    </location>
</feature>
<keyword evidence="21" id="KW-1185">Reference proteome</keyword>